<dbReference type="GeneID" id="66117469"/>
<dbReference type="Gene3D" id="1.25.40.10">
    <property type="entry name" value="Tetratricopeptide repeat domain"/>
    <property type="match status" value="3"/>
</dbReference>
<evidence type="ECO:0000256" key="7">
    <source>
        <dbReference type="ARBA" id="ARBA00023242"/>
    </source>
</evidence>
<name>A0A9P8AJK7_9ASCO</name>
<dbReference type="InterPro" id="IPR045075">
    <property type="entry name" value="Syf1-like"/>
</dbReference>
<dbReference type="InterPro" id="IPR011990">
    <property type="entry name" value="TPR-like_helical_dom_sf"/>
</dbReference>
<keyword evidence="6" id="KW-0508">mRNA splicing</keyword>
<dbReference type="GO" id="GO:0071007">
    <property type="term" value="C:U2-type catalytic step 2 spliceosome"/>
    <property type="evidence" value="ECO:0007669"/>
    <property type="project" value="TreeGrafter"/>
</dbReference>
<evidence type="ECO:0000256" key="8">
    <source>
        <dbReference type="ARBA" id="ARBA00039167"/>
    </source>
</evidence>
<comment type="caution">
    <text evidence="10">The sequence shown here is derived from an EMBL/GenBank/DDBJ whole genome shotgun (WGS) entry which is preliminary data.</text>
</comment>
<dbReference type="GO" id="GO:0071014">
    <property type="term" value="C:post-mRNA release spliceosomal complex"/>
    <property type="evidence" value="ECO:0007669"/>
    <property type="project" value="TreeGrafter"/>
</dbReference>
<organism evidence="10 11">
    <name type="scientific">Scheffersomyces spartinae</name>
    <dbReference type="NCBI Taxonomy" id="45513"/>
    <lineage>
        <taxon>Eukaryota</taxon>
        <taxon>Fungi</taxon>
        <taxon>Dikarya</taxon>
        <taxon>Ascomycota</taxon>
        <taxon>Saccharomycotina</taxon>
        <taxon>Pichiomycetes</taxon>
        <taxon>Debaryomycetaceae</taxon>
        <taxon>Scheffersomyces</taxon>
    </lineage>
</organism>
<evidence type="ECO:0000313" key="11">
    <source>
        <dbReference type="Proteomes" id="UP000790833"/>
    </source>
</evidence>
<accession>A0A9P8AJK7</accession>
<proteinExistence type="inferred from homology"/>
<dbReference type="RefSeq" id="XP_043050531.1">
    <property type="nucleotide sequence ID" value="XM_043194780.1"/>
</dbReference>
<evidence type="ECO:0000256" key="5">
    <source>
        <dbReference type="ARBA" id="ARBA00022737"/>
    </source>
</evidence>
<dbReference type="SMART" id="SM00386">
    <property type="entry name" value="HAT"/>
    <property type="match status" value="11"/>
</dbReference>
<dbReference type="GO" id="GO:0000974">
    <property type="term" value="C:Prp19 complex"/>
    <property type="evidence" value="ECO:0007669"/>
    <property type="project" value="TreeGrafter"/>
</dbReference>
<dbReference type="OrthoDB" id="541719at2759"/>
<protein>
    <recommendedName>
        <fullName evidence="8">Pre-mRNA-splicing factor CLF1</fullName>
    </recommendedName>
</protein>
<keyword evidence="11" id="KW-1185">Reference proteome</keyword>
<evidence type="ECO:0000256" key="1">
    <source>
        <dbReference type="ARBA" id="ARBA00004123"/>
    </source>
</evidence>
<dbReference type="Pfam" id="PF23240">
    <property type="entry name" value="HAT_PRP39_N"/>
    <property type="match status" value="1"/>
</dbReference>
<feature type="domain" description="Pre-mRNA-splicing factor Syf1-like N-terminal HAT-repeats" evidence="9">
    <location>
        <begin position="55"/>
        <end position="200"/>
    </location>
</feature>
<evidence type="ECO:0000313" key="10">
    <source>
        <dbReference type="EMBL" id="KAG7194984.1"/>
    </source>
</evidence>
<keyword evidence="3" id="KW-0507">mRNA processing</keyword>
<evidence type="ECO:0000256" key="2">
    <source>
        <dbReference type="ARBA" id="ARBA00008644"/>
    </source>
</evidence>
<dbReference type="EMBL" id="JAHMUF010000005">
    <property type="protein sequence ID" value="KAG7194984.1"/>
    <property type="molecule type" value="Genomic_DNA"/>
</dbReference>
<reference evidence="10" key="1">
    <citation type="submission" date="2021-03" db="EMBL/GenBank/DDBJ databases">
        <authorList>
            <person name="Palmer J.M."/>
        </authorList>
    </citation>
    <scope>NUCLEOTIDE SEQUENCE</scope>
    <source>
        <strain evidence="10">ARV_011</strain>
    </source>
</reference>
<dbReference type="Pfam" id="PF23233">
    <property type="entry name" value="HAT_Syf1_CNRKL1_N"/>
    <property type="match status" value="1"/>
</dbReference>
<sequence length="716" mass="85011">MSEVSDTPKVSELQITSEQILDDAYSQRAGKLNRPQQTIQDLDELRSYQQTKRREYEQQLNKNRLNFGQWMRYAKWEAEFNHDFARARSIFERALQVNVEHVPFWVHYIRFELSHRNVNHARNILDRAVTILPRVDKIWFMYVQAEESLKNYIGVRNVFERWMSWKPNPTAWDAYIAFETRYEEFDNAEAIFQRYVTIYPVCSTWISWIELELSRVPIDPVKIRGVFESAVDTIVSESKRIKKGVEDAQFTDLIERWALWELQINEVERANSIFQLFVGEKSLLVVKLSQKVKDSLQRQYIEFCKINGVTDNIEGGITLKRKLKYQQEIEADKEDYDGWWGLLNIMEKENRNDELRQTFDLAIANIPSDSTKSLRWRRYMMIYVRYALWEELTQNQPELAKTIMEKAISVVPHSKFTFGKCWINLADYFIRHSDKANVLGDVRKLLGRALGTTCKAGPKRNLFRYYINFEQRLGELDRVRKLYEKWLETSLASDLTYFSSVEVLLEYINFEKSLQEHERCEALFELGLQILQDKTLERRLSPEEAVWMSFISYYKDDTMEYEKARQLYRRLLDSNGGKPQTWISFAHFESAILDDKQLEQFLQLETETEFEFVVTQEHIEASRNVFMEANTKLRDHGSNQDRYVLLEAWKSYELEYGDSESLAKVEKMLPTIVKKRKLVGEVTEEYIDYVFPEKTEAKPNLSMFLANAKKWALSQK</sequence>
<comment type="subcellular location">
    <subcellularLocation>
        <location evidence="1">Nucleus</location>
    </subcellularLocation>
</comment>
<dbReference type="InterPro" id="IPR055433">
    <property type="entry name" value="HAT_Syf1-like_N"/>
</dbReference>
<keyword evidence="7" id="KW-0539">Nucleus</keyword>
<dbReference type="Proteomes" id="UP000790833">
    <property type="component" value="Unassembled WGS sequence"/>
</dbReference>
<gene>
    <name evidence="10" type="primary">CLF1</name>
    <name evidence="10" type="ORF">KQ657_004095</name>
</gene>
<dbReference type="AlphaFoldDB" id="A0A9P8AJK7"/>
<dbReference type="GO" id="GO:0000245">
    <property type="term" value="P:spliceosomal complex assembly"/>
    <property type="evidence" value="ECO:0007669"/>
    <property type="project" value="TreeGrafter"/>
</dbReference>
<evidence type="ECO:0000256" key="4">
    <source>
        <dbReference type="ARBA" id="ARBA00022728"/>
    </source>
</evidence>
<dbReference type="InterPro" id="IPR003107">
    <property type="entry name" value="HAT"/>
</dbReference>
<dbReference type="PANTHER" id="PTHR11246:SF3">
    <property type="entry name" value="CROOKED NECK-LIKE PROTEIN 1"/>
    <property type="match status" value="1"/>
</dbReference>
<evidence type="ECO:0000256" key="6">
    <source>
        <dbReference type="ARBA" id="ARBA00023187"/>
    </source>
</evidence>
<dbReference type="PANTHER" id="PTHR11246">
    <property type="entry name" value="PRE-MRNA SPLICING FACTOR"/>
    <property type="match status" value="1"/>
</dbReference>
<evidence type="ECO:0000256" key="3">
    <source>
        <dbReference type="ARBA" id="ARBA00022664"/>
    </source>
</evidence>
<keyword evidence="5" id="KW-0677">Repeat</keyword>
<dbReference type="SUPFAM" id="SSF48452">
    <property type="entry name" value="TPR-like"/>
    <property type="match status" value="3"/>
</dbReference>
<evidence type="ECO:0000259" key="9">
    <source>
        <dbReference type="Pfam" id="PF23233"/>
    </source>
</evidence>
<dbReference type="GO" id="GO:0071011">
    <property type="term" value="C:precatalytic spliceosome"/>
    <property type="evidence" value="ECO:0007669"/>
    <property type="project" value="TreeGrafter"/>
</dbReference>
<keyword evidence="4" id="KW-0747">Spliceosome</keyword>
<comment type="similarity">
    <text evidence="2">Belongs to the crooked-neck family.</text>
</comment>